<evidence type="ECO:0000256" key="1">
    <source>
        <dbReference type="SAM" id="MobiDB-lite"/>
    </source>
</evidence>
<dbReference type="AlphaFoldDB" id="A0A195DD46"/>
<dbReference type="Proteomes" id="UP000078492">
    <property type="component" value="Unassembled WGS sequence"/>
</dbReference>
<feature type="region of interest" description="Disordered" evidence="1">
    <location>
        <begin position="196"/>
        <end position="219"/>
    </location>
</feature>
<feature type="compositionally biased region" description="Basic and acidic residues" evidence="1">
    <location>
        <begin position="196"/>
        <end position="208"/>
    </location>
</feature>
<evidence type="ECO:0000313" key="2">
    <source>
        <dbReference type="EMBL" id="KYN10801.1"/>
    </source>
</evidence>
<reference evidence="2 3" key="1">
    <citation type="submission" date="2015-09" db="EMBL/GenBank/DDBJ databases">
        <title>Trachymyrmex cornetzi WGS genome.</title>
        <authorList>
            <person name="Nygaard S."/>
            <person name="Hu H."/>
            <person name="Boomsma J."/>
            <person name="Zhang G."/>
        </authorList>
    </citation>
    <scope>NUCLEOTIDE SEQUENCE [LARGE SCALE GENOMIC DNA]</scope>
    <source>
        <strain evidence="2">Tcor2-1</strain>
        <tissue evidence="2">Whole body</tissue>
    </source>
</reference>
<organism evidence="2 3">
    <name type="scientific">Trachymyrmex cornetzi</name>
    <dbReference type="NCBI Taxonomy" id="471704"/>
    <lineage>
        <taxon>Eukaryota</taxon>
        <taxon>Metazoa</taxon>
        <taxon>Ecdysozoa</taxon>
        <taxon>Arthropoda</taxon>
        <taxon>Hexapoda</taxon>
        <taxon>Insecta</taxon>
        <taxon>Pterygota</taxon>
        <taxon>Neoptera</taxon>
        <taxon>Endopterygota</taxon>
        <taxon>Hymenoptera</taxon>
        <taxon>Apocrita</taxon>
        <taxon>Aculeata</taxon>
        <taxon>Formicoidea</taxon>
        <taxon>Formicidae</taxon>
        <taxon>Myrmicinae</taxon>
        <taxon>Trachymyrmex</taxon>
    </lineage>
</organism>
<protein>
    <submittedName>
        <fullName evidence="2">Uncharacterized protein</fullName>
    </submittedName>
</protein>
<keyword evidence="3" id="KW-1185">Reference proteome</keyword>
<sequence>MDGSRASTAVHKIFSLELQRDILYGRHIEDRVRIPLSQRDVEDILVALVACNEQWPISTTGWNKLVMNDAVDASALPAPAAARVLNSLLAPFDFVEGKPHMHHAGIVDDRMRLGMEVDSLVLSKQPSLCSRRQCHGAARASISFALVPDTITEAINRAACGVIWHSTGQKPRDECHRTDAPRGTPLVIHERALAMRTRERVGESETRATPETGDTEMVPKGCSTLLVQGRVSYQSRHPTGQVHVTCPHPRAASEYFILVISPRDRQGKVLFDGNIGSTESGVVSRGVSWMHAVEEEEQGRERERQS</sequence>
<accession>A0A195DD46</accession>
<evidence type="ECO:0000313" key="3">
    <source>
        <dbReference type="Proteomes" id="UP000078492"/>
    </source>
</evidence>
<name>A0A195DD46_9HYME</name>
<proteinExistence type="predicted"/>
<dbReference type="EMBL" id="KQ980979">
    <property type="protein sequence ID" value="KYN10801.1"/>
    <property type="molecule type" value="Genomic_DNA"/>
</dbReference>
<gene>
    <name evidence="2" type="ORF">ALC57_17001</name>
</gene>